<reference evidence="1" key="1">
    <citation type="journal article" date="2014" name="Front. Microbiol.">
        <title>High frequency of phylogenetically diverse reductive dehalogenase-homologous genes in deep subseafloor sedimentary metagenomes.</title>
        <authorList>
            <person name="Kawai M."/>
            <person name="Futagami T."/>
            <person name="Toyoda A."/>
            <person name="Takaki Y."/>
            <person name="Nishi S."/>
            <person name="Hori S."/>
            <person name="Arai W."/>
            <person name="Tsubouchi T."/>
            <person name="Morono Y."/>
            <person name="Uchiyama I."/>
            <person name="Ito T."/>
            <person name="Fujiyama A."/>
            <person name="Inagaki F."/>
            <person name="Takami H."/>
        </authorList>
    </citation>
    <scope>NUCLEOTIDE SEQUENCE</scope>
    <source>
        <strain evidence="1">Expedition CK06-06</strain>
    </source>
</reference>
<sequence length="41" mass="4896">MNYQIKLQVIKEIYMVRSSCECKFISTDNPRLDAQAFEIRL</sequence>
<evidence type="ECO:0000313" key="1">
    <source>
        <dbReference type="EMBL" id="GAG74088.1"/>
    </source>
</evidence>
<gene>
    <name evidence="1" type="ORF">S01H4_02848</name>
</gene>
<name>X1AP61_9ZZZZ</name>
<dbReference type="AlphaFoldDB" id="X1AP61"/>
<protein>
    <submittedName>
        <fullName evidence="1">Uncharacterized protein</fullName>
    </submittedName>
</protein>
<organism evidence="1">
    <name type="scientific">marine sediment metagenome</name>
    <dbReference type="NCBI Taxonomy" id="412755"/>
    <lineage>
        <taxon>unclassified sequences</taxon>
        <taxon>metagenomes</taxon>
        <taxon>ecological metagenomes</taxon>
    </lineage>
</organism>
<dbReference type="EMBL" id="BART01000657">
    <property type="protein sequence ID" value="GAG74088.1"/>
    <property type="molecule type" value="Genomic_DNA"/>
</dbReference>
<comment type="caution">
    <text evidence="1">The sequence shown here is derived from an EMBL/GenBank/DDBJ whole genome shotgun (WGS) entry which is preliminary data.</text>
</comment>
<accession>X1AP61</accession>
<proteinExistence type="predicted"/>